<reference evidence="1 2" key="1">
    <citation type="journal article" date="2019" name="Int. J. Syst. Evol. Microbiol.">
        <title>The Global Catalogue of Microorganisms (GCM) 10K type strain sequencing project: providing services to taxonomists for standard genome sequencing and annotation.</title>
        <authorList>
            <consortium name="The Broad Institute Genomics Platform"/>
            <consortium name="The Broad Institute Genome Sequencing Center for Infectious Disease"/>
            <person name="Wu L."/>
            <person name="Ma J."/>
        </authorList>
    </citation>
    <scope>NUCLEOTIDE SEQUENCE [LARGE SCALE GENOMIC DNA]</scope>
    <source>
        <strain evidence="1 2">JCM 3272</strain>
    </source>
</reference>
<keyword evidence="2" id="KW-1185">Reference proteome</keyword>
<protein>
    <submittedName>
        <fullName evidence="1">DUF4192 domain-containing protein</fullName>
    </submittedName>
</protein>
<sequence length="334" mass="35183">MSTPERIRITNREDLVAAVPYLVGFHPDNSIVCLALHDRMLNCILRFDLPEPTAAEELQAAAARLAGYGSAAVLVGYGPADRVEPAVAALATGLRATPVDVLDMLRVDGNRYFSLCDDPNCATDRAPHEVTASAVPAEATYAGVAPLPSRAALEQLIAPIAGPGRDRMDTVTCDALRRLHDVLRDDPDSGVDDETVSVGAAVVHCGVTAVQHAHEAAGRGAVLSDEEVAWLTAVLILPEVRGFALSACDGSEAQRQLWIDVTRRAMPDTTAAPACLLAVTAYLAGDGALANIAVDRALQADPQFGLAHLLGDVLQSGIPPHLWQVMIRSAADNT</sequence>
<dbReference type="Pfam" id="PF13830">
    <property type="entry name" value="DUF4192"/>
    <property type="match status" value="1"/>
</dbReference>
<evidence type="ECO:0000313" key="1">
    <source>
        <dbReference type="EMBL" id="GAA2349748.1"/>
    </source>
</evidence>
<name>A0ABN3GEL5_9ACTN</name>
<proteinExistence type="predicted"/>
<dbReference type="InterPro" id="IPR025447">
    <property type="entry name" value="DUF4192"/>
</dbReference>
<organism evidence="1 2">
    <name type="scientific">Dactylosporangium salmoneum</name>
    <dbReference type="NCBI Taxonomy" id="53361"/>
    <lineage>
        <taxon>Bacteria</taxon>
        <taxon>Bacillati</taxon>
        <taxon>Actinomycetota</taxon>
        <taxon>Actinomycetes</taxon>
        <taxon>Micromonosporales</taxon>
        <taxon>Micromonosporaceae</taxon>
        <taxon>Dactylosporangium</taxon>
    </lineage>
</organism>
<accession>A0ABN3GEL5</accession>
<gene>
    <name evidence="1" type="ORF">GCM10010170_038960</name>
</gene>
<dbReference type="EMBL" id="BAAARV010000029">
    <property type="protein sequence ID" value="GAA2349748.1"/>
    <property type="molecule type" value="Genomic_DNA"/>
</dbReference>
<evidence type="ECO:0000313" key="2">
    <source>
        <dbReference type="Proteomes" id="UP001501444"/>
    </source>
</evidence>
<comment type="caution">
    <text evidence="1">The sequence shown here is derived from an EMBL/GenBank/DDBJ whole genome shotgun (WGS) entry which is preliminary data.</text>
</comment>
<dbReference type="Proteomes" id="UP001501444">
    <property type="component" value="Unassembled WGS sequence"/>
</dbReference>
<dbReference type="RefSeq" id="WP_344613849.1">
    <property type="nucleotide sequence ID" value="NZ_BAAARV010000029.1"/>
</dbReference>